<feature type="DNA-binding region" description="OmpR/PhoB-type" evidence="5">
    <location>
        <begin position="1"/>
        <end position="93"/>
    </location>
</feature>
<accession>A0A1V2IH29</accession>
<dbReference type="InterPro" id="IPR016032">
    <property type="entry name" value="Sig_transdc_resp-reg_C-effctor"/>
</dbReference>
<keyword evidence="4" id="KW-0804">Transcription</keyword>
<dbReference type="SMART" id="SM01043">
    <property type="entry name" value="BTAD"/>
    <property type="match status" value="1"/>
</dbReference>
<comment type="caution">
    <text evidence="7">The sequence shown here is derived from an EMBL/GenBank/DDBJ whole genome shotgun (WGS) entry which is preliminary data.</text>
</comment>
<gene>
    <name evidence="7" type="ORF">BL253_08790</name>
</gene>
<dbReference type="PANTHER" id="PTHR35807">
    <property type="entry name" value="TRANSCRIPTIONAL REGULATOR REDD-RELATED"/>
    <property type="match status" value="1"/>
</dbReference>
<dbReference type="AlphaFoldDB" id="A0A1V2IH29"/>
<reference evidence="8" key="1">
    <citation type="submission" date="2016-10" db="EMBL/GenBank/DDBJ databases">
        <title>Frankia sp. NRRL B-16386 Genome sequencing.</title>
        <authorList>
            <person name="Ghodhbane-Gtari F."/>
            <person name="Swanson E."/>
            <person name="Gueddou A."/>
            <person name="Hezbri K."/>
            <person name="Ktari K."/>
            <person name="Nouioui I."/>
            <person name="Morris K."/>
            <person name="Simpson S."/>
            <person name="Abebe-Akele F."/>
            <person name="Thomas K."/>
            <person name="Gtari M."/>
            <person name="Tisa L.S."/>
        </authorList>
    </citation>
    <scope>NUCLEOTIDE SEQUENCE [LARGE SCALE GENOMIC DNA]</scope>
    <source>
        <strain evidence="8">NRRL B-16386</strain>
    </source>
</reference>
<dbReference type="InterPro" id="IPR036388">
    <property type="entry name" value="WH-like_DNA-bd_sf"/>
</dbReference>
<dbReference type="InterPro" id="IPR011990">
    <property type="entry name" value="TPR-like_helical_dom_sf"/>
</dbReference>
<keyword evidence="3 5" id="KW-0238">DNA-binding</keyword>
<dbReference type="PANTHER" id="PTHR35807:SF1">
    <property type="entry name" value="TRANSCRIPTIONAL REGULATOR REDD"/>
    <property type="match status" value="1"/>
</dbReference>
<dbReference type="Gene3D" id="1.25.40.10">
    <property type="entry name" value="Tetratricopeptide repeat domain"/>
    <property type="match status" value="1"/>
</dbReference>
<name>A0A1V2IH29_9ACTN</name>
<evidence type="ECO:0000256" key="5">
    <source>
        <dbReference type="PROSITE-ProRule" id="PRU01091"/>
    </source>
</evidence>
<dbReference type="InterPro" id="IPR005158">
    <property type="entry name" value="BTAD"/>
</dbReference>
<dbReference type="OrthoDB" id="4336084at2"/>
<keyword evidence="8" id="KW-1185">Reference proteome</keyword>
<dbReference type="SUPFAM" id="SSF48452">
    <property type="entry name" value="TPR-like"/>
    <property type="match status" value="1"/>
</dbReference>
<evidence type="ECO:0000256" key="3">
    <source>
        <dbReference type="ARBA" id="ARBA00023125"/>
    </source>
</evidence>
<evidence type="ECO:0000256" key="1">
    <source>
        <dbReference type="ARBA" id="ARBA00005820"/>
    </source>
</evidence>
<dbReference type="STRING" id="1834516.BL253_08790"/>
<dbReference type="InterPro" id="IPR051677">
    <property type="entry name" value="AfsR-DnrI-RedD_regulator"/>
</dbReference>
<dbReference type="Proteomes" id="UP000188929">
    <property type="component" value="Unassembled WGS sequence"/>
</dbReference>
<dbReference type="GO" id="GO:0006355">
    <property type="term" value="P:regulation of DNA-templated transcription"/>
    <property type="evidence" value="ECO:0007669"/>
    <property type="project" value="InterPro"/>
</dbReference>
<feature type="domain" description="OmpR/PhoB-type" evidence="6">
    <location>
        <begin position="1"/>
        <end position="93"/>
    </location>
</feature>
<keyword evidence="2" id="KW-0805">Transcription regulation</keyword>
<dbReference type="GO" id="GO:0003677">
    <property type="term" value="F:DNA binding"/>
    <property type="evidence" value="ECO:0007669"/>
    <property type="project" value="UniProtKB-UniRule"/>
</dbReference>
<evidence type="ECO:0000259" key="6">
    <source>
        <dbReference type="PROSITE" id="PS51755"/>
    </source>
</evidence>
<dbReference type="SUPFAM" id="SSF46894">
    <property type="entry name" value="C-terminal effector domain of the bipartite response regulators"/>
    <property type="match status" value="1"/>
</dbReference>
<dbReference type="GO" id="GO:0000160">
    <property type="term" value="P:phosphorelay signal transduction system"/>
    <property type="evidence" value="ECO:0007669"/>
    <property type="project" value="InterPro"/>
</dbReference>
<dbReference type="EMBL" id="MOMC01000015">
    <property type="protein sequence ID" value="ONH31741.1"/>
    <property type="molecule type" value="Genomic_DNA"/>
</dbReference>
<dbReference type="PROSITE" id="PS51755">
    <property type="entry name" value="OMPR_PHOB"/>
    <property type="match status" value="1"/>
</dbReference>
<evidence type="ECO:0000256" key="2">
    <source>
        <dbReference type="ARBA" id="ARBA00023015"/>
    </source>
</evidence>
<sequence>MRYEVLGCLGMTDGEGAYSISARKMAVTLAVLLIRADQVVSVDRLIAEIWDERAPRRANAAVHVYISQLRKFLDTRGAASIIDTVPPGYRLRLGADELDVLDFHRLMDAGRVAAHCERREEAIRHLDAALGLWGGPAFDGLRGGSVIDGYAIWLEESRLECLENLIECKLHVGRHREIVGLLNGLTAEHPLRETFCRQLMLALYRSERQADALRLYHRIRRALADELGLEPGRPLRELYHAILLEDERLEPARLAARPA</sequence>
<evidence type="ECO:0000256" key="4">
    <source>
        <dbReference type="ARBA" id="ARBA00023163"/>
    </source>
</evidence>
<dbReference type="Pfam" id="PF03704">
    <property type="entry name" value="BTAD"/>
    <property type="match status" value="1"/>
</dbReference>
<dbReference type="Pfam" id="PF00486">
    <property type="entry name" value="Trans_reg_C"/>
    <property type="match status" value="1"/>
</dbReference>
<organism evidence="7 8">
    <name type="scientific">Pseudofrankia asymbiotica</name>
    <dbReference type="NCBI Taxonomy" id="1834516"/>
    <lineage>
        <taxon>Bacteria</taxon>
        <taxon>Bacillati</taxon>
        <taxon>Actinomycetota</taxon>
        <taxon>Actinomycetes</taxon>
        <taxon>Frankiales</taxon>
        <taxon>Frankiaceae</taxon>
        <taxon>Pseudofrankia</taxon>
    </lineage>
</organism>
<dbReference type="InterPro" id="IPR001867">
    <property type="entry name" value="OmpR/PhoB-type_DNA-bd"/>
</dbReference>
<dbReference type="SMART" id="SM00862">
    <property type="entry name" value="Trans_reg_C"/>
    <property type="match status" value="1"/>
</dbReference>
<dbReference type="Gene3D" id="1.10.10.10">
    <property type="entry name" value="Winged helix-like DNA-binding domain superfamily/Winged helix DNA-binding domain"/>
    <property type="match status" value="1"/>
</dbReference>
<comment type="similarity">
    <text evidence="1">Belongs to the AfsR/DnrI/RedD regulatory family.</text>
</comment>
<evidence type="ECO:0000313" key="7">
    <source>
        <dbReference type="EMBL" id="ONH31741.1"/>
    </source>
</evidence>
<proteinExistence type="inferred from homology"/>
<evidence type="ECO:0000313" key="8">
    <source>
        <dbReference type="Proteomes" id="UP000188929"/>
    </source>
</evidence>
<protein>
    <recommendedName>
        <fullName evidence="6">OmpR/PhoB-type domain-containing protein</fullName>
    </recommendedName>
</protein>
<dbReference type="CDD" id="cd15831">
    <property type="entry name" value="BTAD"/>
    <property type="match status" value="1"/>
</dbReference>